<keyword evidence="2" id="KW-1185">Reference proteome</keyword>
<gene>
    <name evidence="1" type="ORF">QO002_003276</name>
</gene>
<dbReference type="EMBL" id="JAUSVF010000001">
    <property type="protein sequence ID" value="MDQ0321138.1"/>
    <property type="molecule type" value="Genomic_DNA"/>
</dbReference>
<organism evidence="1 2">
    <name type="scientific">Pararhizobium capsulatum DSM 1112</name>
    <dbReference type="NCBI Taxonomy" id="1121113"/>
    <lineage>
        <taxon>Bacteria</taxon>
        <taxon>Pseudomonadati</taxon>
        <taxon>Pseudomonadota</taxon>
        <taxon>Alphaproteobacteria</taxon>
        <taxon>Hyphomicrobiales</taxon>
        <taxon>Rhizobiaceae</taxon>
        <taxon>Rhizobium/Agrobacterium group</taxon>
        <taxon>Pararhizobium</taxon>
    </lineage>
</organism>
<reference evidence="1 2" key="1">
    <citation type="submission" date="2023-07" db="EMBL/GenBank/DDBJ databases">
        <title>Genomic Encyclopedia of Type Strains, Phase IV (KMG-IV): sequencing the most valuable type-strain genomes for metagenomic binning, comparative biology and taxonomic classification.</title>
        <authorList>
            <person name="Goeker M."/>
        </authorList>
    </citation>
    <scope>NUCLEOTIDE SEQUENCE [LARGE SCALE GENOMIC DNA]</scope>
    <source>
        <strain evidence="1 2">DSM 1112</strain>
    </source>
</reference>
<proteinExistence type="predicted"/>
<dbReference type="RefSeq" id="WP_307231490.1">
    <property type="nucleotide sequence ID" value="NZ_JAUSVF010000001.1"/>
</dbReference>
<evidence type="ECO:0000313" key="2">
    <source>
        <dbReference type="Proteomes" id="UP001230207"/>
    </source>
</evidence>
<protein>
    <submittedName>
        <fullName evidence="1">Uncharacterized protein</fullName>
    </submittedName>
</protein>
<name>A0ABU0BSA0_9HYPH</name>
<comment type="caution">
    <text evidence="1">The sequence shown here is derived from an EMBL/GenBank/DDBJ whole genome shotgun (WGS) entry which is preliminary data.</text>
</comment>
<evidence type="ECO:0000313" key="1">
    <source>
        <dbReference type="EMBL" id="MDQ0321138.1"/>
    </source>
</evidence>
<dbReference type="Proteomes" id="UP001230207">
    <property type="component" value="Unassembled WGS sequence"/>
</dbReference>
<sequence length="166" mass="19091">MAVDFTNWIDEFNKLGVSMPKNRFGKQSRVPWRMVRNGQAEALTLPAFMAYCAVADALRSWNRIDTKAILTLVANEDFYFPIFAEAARHFASQIWKTTVFQSNVFEWSEKPFETKPRPCATRGRYSLRRSATKSKTTTASSAMQWCHLALEQKGMPRPHFGGLDFR</sequence>
<accession>A0ABU0BSA0</accession>